<evidence type="ECO:0008006" key="4">
    <source>
        <dbReference type="Google" id="ProtNLM"/>
    </source>
</evidence>
<dbReference type="Gene3D" id="3.30.530.20">
    <property type="match status" value="1"/>
</dbReference>
<name>A0A1E3VLS7_9HYPH</name>
<dbReference type="InterPro" id="IPR023393">
    <property type="entry name" value="START-like_dom_sf"/>
</dbReference>
<dbReference type="RefSeq" id="WP_069444854.1">
    <property type="nucleotide sequence ID" value="NZ_LPWE01000012.1"/>
</dbReference>
<dbReference type="CDD" id="cd07821">
    <property type="entry name" value="PYR_PYL_RCAR_like"/>
    <property type="match status" value="1"/>
</dbReference>
<accession>A0A1E3VLS7</accession>
<dbReference type="EMBL" id="LPWE01000012">
    <property type="protein sequence ID" value="ODR94490.1"/>
    <property type="molecule type" value="Genomic_DNA"/>
</dbReference>
<protein>
    <recommendedName>
        <fullName evidence="4">MxaD protein</fullName>
    </recommendedName>
</protein>
<keyword evidence="3" id="KW-1185">Reference proteome</keyword>
<dbReference type="SUPFAM" id="SSF55961">
    <property type="entry name" value="Bet v1-like"/>
    <property type="match status" value="1"/>
</dbReference>
<proteinExistence type="predicted"/>
<dbReference type="PANTHER" id="PTHR39332">
    <property type="entry name" value="BLL4707 PROTEIN"/>
    <property type="match status" value="1"/>
</dbReference>
<organism evidence="2 3">
    <name type="scientific">Methyloceanibacter stevinii</name>
    <dbReference type="NCBI Taxonomy" id="1774970"/>
    <lineage>
        <taxon>Bacteria</taxon>
        <taxon>Pseudomonadati</taxon>
        <taxon>Pseudomonadota</taxon>
        <taxon>Alphaproteobacteria</taxon>
        <taxon>Hyphomicrobiales</taxon>
        <taxon>Hyphomicrobiaceae</taxon>
        <taxon>Methyloceanibacter</taxon>
    </lineage>
</organism>
<sequence length="165" mass="17233">MGIVRTGLAALAATVALSAAAHAAEVQKSGQASGTPEDVWAVVGDFCAIKDWHPAVVECDEMEEGGDTYRILTLGDGGKIKEKLTEKGDTSYSYEIIESPLPVQNYAATLSVTEDDGDDIAEVEWTAEFDPADGVEEAKAVEVITGIFNDGVAGIGKKAEAAAKQ</sequence>
<reference evidence="2 3" key="1">
    <citation type="journal article" date="2016" name="Environ. Microbiol.">
        <title>New Methyloceanibacter diversity from North Sea sediments includes methanotroph containing solely the soluble methane monooxygenase.</title>
        <authorList>
            <person name="Vekeman B."/>
            <person name="Kerckhof F.M."/>
            <person name="Cremers G."/>
            <person name="de Vos P."/>
            <person name="Vandamme P."/>
            <person name="Boon N."/>
            <person name="Op den Camp H.J."/>
            <person name="Heylen K."/>
        </authorList>
    </citation>
    <scope>NUCLEOTIDE SEQUENCE [LARGE SCALE GENOMIC DNA]</scope>
    <source>
        <strain evidence="2 3">R-67176</strain>
    </source>
</reference>
<dbReference type="Proteomes" id="UP000094172">
    <property type="component" value="Unassembled WGS sequence"/>
</dbReference>
<comment type="caution">
    <text evidence="2">The sequence shown here is derived from an EMBL/GenBank/DDBJ whole genome shotgun (WGS) entry which is preliminary data.</text>
</comment>
<feature type="signal peptide" evidence="1">
    <location>
        <begin position="1"/>
        <end position="23"/>
    </location>
</feature>
<evidence type="ECO:0000256" key="1">
    <source>
        <dbReference type="SAM" id="SignalP"/>
    </source>
</evidence>
<evidence type="ECO:0000313" key="2">
    <source>
        <dbReference type="EMBL" id="ODR94490.1"/>
    </source>
</evidence>
<gene>
    <name evidence="2" type="ORF">AUC70_07535</name>
</gene>
<dbReference type="STRING" id="1774970.AUC70_07535"/>
<feature type="chain" id="PRO_5009138489" description="MxaD protein" evidence="1">
    <location>
        <begin position="24"/>
        <end position="165"/>
    </location>
</feature>
<dbReference type="Pfam" id="PF10604">
    <property type="entry name" value="Polyketide_cyc2"/>
    <property type="match status" value="1"/>
</dbReference>
<dbReference type="InterPro" id="IPR019587">
    <property type="entry name" value="Polyketide_cyclase/dehydratase"/>
</dbReference>
<evidence type="ECO:0000313" key="3">
    <source>
        <dbReference type="Proteomes" id="UP000094172"/>
    </source>
</evidence>
<dbReference type="AlphaFoldDB" id="A0A1E3VLS7"/>
<keyword evidence="1" id="KW-0732">Signal</keyword>
<dbReference type="PANTHER" id="PTHR39332:SF7">
    <property type="entry name" value="SRPBCC FAMILY PROTEIN"/>
    <property type="match status" value="1"/>
</dbReference>